<dbReference type="AlphaFoldDB" id="A0AAW3FIK9"/>
<organism evidence="2 3">
    <name type="scientific">Lactiplantibacillus plantarum CMPG5300</name>
    <dbReference type="NCBI Taxonomy" id="1304889"/>
    <lineage>
        <taxon>Bacteria</taxon>
        <taxon>Bacillati</taxon>
        <taxon>Bacillota</taxon>
        <taxon>Bacilli</taxon>
        <taxon>Lactobacillales</taxon>
        <taxon>Lactobacillaceae</taxon>
        <taxon>Lactiplantibacillus</taxon>
    </lineage>
</organism>
<evidence type="ECO:0000313" key="3">
    <source>
        <dbReference type="Proteomes" id="UP000029801"/>
    </source>
</evidence>
<keyword evidence="1" id="KW-0472">Membrane</keyword>
<evidence type="ECO:0008006" key="4">
    <source>
        <dbReference type="Google" id="ProtNLM"/>
    </source>
</evidence>
<gene>
    <name evidence="2" type="ORF">CMPG5300_3211</name>
</gene>
<dbReference type="Proteomes" id="UP000029801">
    <property type="component" value="Unassembled WGS sequence"/>
</dbReference>
<name>A0AAW3FIK9_LACPN</name>
<reference evidence="2 3" key="1">
    <citation type="journal article" date="2014" name="Genome Announc.">
        <title>Draft Genome Sequence of Lactobacillus plantarum CMPG5300, a Human Vaginal Isolate.</title>
        <authorList>
            <person name="Malik S."/>
            <person name="Siezen R.J."/>
            <person name="Renckens B."/>
            <person name="Vaneechoutte M."/>
            <person name="Vanderleyden J."/>
            <person name="Lebeer S."/>
        </authorList>
    </citation>
    <scope>NUCLEOTIDE SEQUENCE [LARGE SCALE GENOMIC DNA]</scope>
    <source>
        <strain evidence="2 3">CMPG5300</strain>
    </source>
</reference>
<dbReference type="EMBL" id="AXZV01000046">
    <property type="protein sequence ID" value="KGH41215.1"/>
    <property type="molecule type" value="Genomic_DNA"/>
</dbReference>
<accession>A0AAW3FIK9</accession>
<keyword evidence="1" id="KW-1133">Transmembrane helix</keyword>
<sequence length="104" mass="11955">MRLYIKSHIYKVAINVLMLLVPVYYLISTILHDNDKYLPIPNPVTEAYAVTVIVNFSIMLIYYVTDLVLNGSKITFRKWLLLIYYLAMLISGLITFMACKSSGL</sequence>
<proteinExistence type="predicted"/>
<feature type="transmembrane region" description="Helical" evidence="1">
    <location>
        <begin position="81"/>
        <end position="98"/>
    </location>
</feature>
<protein>
    <recommendedName>
        <fullName evidence="4">Integral membrane protein</fullName>
    </recommendedName>
</protein>
<keyword evidence="2" id="KW-0614">Plasmid</keyword>
<feature type="transmembrane region" description="Helical" evidence="1">
    <location>
        <begin position="47"/>
        <end position="69"/>
    </location>
</feature>
<comment type="caution">
    <text evidence="2">The sequence shown here is derived from an EMBL/GenBank/DDBJ whole genome shotgun (WGS) entry which is preliminary data.</text>
</comment>
<evidence type="ECO:0000313" key="2">
    <source>
        <dbReference type="EMBL" id="KGH41215.1"/>
    </source>
</evidence>
<feature type="transmembrane region" description="Helical" evidence="1">
    <location>
        <begin position="9"/>
        <end position="27"/>
    </location>
</feature>
<keyword evidence="1" id="KW-0812">Transmembrane</keyword>
<geneLocation type="plasmid" evidence="2">
    <name>pCMPG5300.04</name>
</geneLocation>
<evidence type="ECO:0000256" key="1">
    <source>
        <dbReference type="SAM" id="Phobius"/>
    </source>
</evidence>